<proteinExistence type="predicted"/>
<reference evidence="1 2" key="1">
    <citation type="submission" date="2019-03" db="EMBL/GenBank/DDBJ databases">
        <title>Single cell metagenomics reveals metabolic interactions within the superorganism composed of flagellate Streblomastix strix and complex community of Bacteroidetes bacteria on its surface.</title>
        <authorList>
            <person name="Treitli S.C."/>
            <person name="Kolisko M."/>
            <person name="Husnik F."/>
            <person name="Keeling P."/>
            <person name="Hampl V."/>
        </authorList>
    </citation>
    <scope>NUCLEOTIDE SEQUENCE [LARGE SCALE GENOMIC DNA]</scope>
    <source>
        <strain evidence="1">ST1C</strain>
    </source>
</reference>
<dbReference type="AlphaFoldDB" id="A0A5J4VL12"/>
<dbReference type="OrthoDB" id="108321at2759"/>
<evidence type="ECO:0000313" key="1">
    <source>
        <dbReference type="EMBL" id="KAA6383271.1"/>
    </source>
</evidence>
<evidence type="ECO:0000313" key="2">
    <source>
        <dbReference type="Proteomes" id="UP000324800"/>
    </source>
</evidence>
<accession>A0A5J4VL12</accession>
<gene>
    <name evidence="1" type="ORF">EZS28_021206</name>
</gene>
<name>A0A5J4VL12_9EUKA</name>
<dbReference type="Proteomes" id="UP000324800">
    <property type="component" value="Unassembled WGS sequence"/>
</dbReference>
<organism evidence="1 2">
    <name type="scientific">Streblomastix strix</name>
    <dbReference type="NCBI Taxonomy" id="222440"/>
    <lineage>
        <taxon>Eukaryota</taxon>
        <taxon>Metamonada</taxon>
        <taxon>Preaxostyla</taxon>
        <taxon>Oxymonadida</taxon>
        <taxon>Streblomastigidae</taxon>
        <taxon>Streblomastix</taxon>
    </lineage>
</organism>
<sequence length="135" mass="15632">MTEGVSMISHRYNVAGETHINKFELDPENKTLTSSVTENILTNIYALDANSLHASVASSQQHPFIKYTNNRMYMHGFDLESIDQNIDRMNRIIFIKTRFSKDENIIHKYVQLFIAKVKGHIDKQYLNKFVNLAPV</sequence>
<protein>
    <submittedName>
        <fullName evidence="1">Uncharacterized protein</fullName>
    </submittedName>
</protein>
<comment type="caution">
    <text evidence="1">The sequence shown here is derived from an EMBL/GenBank/DDBJ whole genome shotgun (WGS) entry which is preliminary data.</text>
</comment>
<dbReference type="EMBL" id="SNRW01006338">
    <property type="protein sequence ID" value="KAA6383271.1"/>
    <property type="molecule type" value="Genomic_DNA"/>
</dbReference>